<evidence type="ECO:0000313" key="2">
    <source>
        <dbReference type="Proteomes" id="UP001497472"/>
    </source>
</evidence>
<sequence>MPGCVFFVLKRDLALQIYESMVLHFTLTKNMESQEEIETNNRRRLVENAIPSLIPNCIYSIGILSVKYVGT</sequence>
<accession>A0AAV1IZ45</accession>
<proteinExistence type="predicted"/>
<keyword evidence="2" id="KW-1185">Reference proteome</keyword>
<protein>
    <submittedName>
        <fullName evidence="1">Uncharacterized protein</fullName>
    </submittedName>
</protein>
<dbReference type="Proteomes" id="UP001497472">
    <property type="component" value="Unassembled WGS sequence"/>
</dbReference>
<evidence type="ECO:0000313" key="1">
    <source>
        <dbReference type="EMBL" id="CAK1542439.1"/>
    </source>
</evidence>
<organism evidence="1 2">
    <name type="scientific">Leptosia nina</name>
    <dbReference type="NCBI Taxonomy" id="320188"/>
    <lineage>
        <taxon>Eukaryota</taxon>
        <taxon>Metazoa</taxon>
        <taxon>Ecdysozoa</taxon>
        <taxon>Arthropoda</taxon>
        <taxon>Hexapoda</taxon>
        <taxon>Insecta</taxon>
        <taxon>Pterygota</taxon>
        <taxon>Neoptera</taxon>
        <taxon>Endopterygota</taxon>
        <taxon>Lepidoptera</taxon>
        <taxon>Glossata</taxon>
        <taxon>Ditrysia</taxon>
        <taxon>Papilionoidea</taxon>
        <taxon>Pieridae</taxon>
        <taxon>Pierinae</taxon>
        <taxon>Leptosia</taxon>
    </lineage>
</organism>
<comment type="caution">
    <text evidence="1">The sequence shown here is derived from an EMBL/GenBank/DDBJ whole genome shotgun (WGS) entry which is preliminary data.</text>
</comment>
<dbReference type="AlphaFoldDB" id="A0AAV1IZ45"/>
<dbReference type="EMBL" id="CAVLEF010000003">
    <property type="protein sequence ID" value="CAK1542439.1"/>
    <property type="molecule type" value="Genomic_DNA"/>
</dbReference>
<reference evidence="1 2" key="1">
    <citation type="submission" date="2023-11" db="EMBL/GenBank/DDBJ databases">
        <authorList>
            <person name="Okamura Y."/>
        </authorList>
    </citation>
    <scope>NUCLEOTIDE SEQUENCE [LARGE SCALE GENOMIC DNA]</scope>
</reference>
<gene>
    <name evidence="1" type="ORF">LNINA_LOCUS2336</name>
</gene>
<name>A0AAV1IZ45_9NEOP</name>